<comment type="pathway">
    <text evidence="4">One-carbon metabolism; methanogenesis from trimethylamine.</text>
</comment>
<dbReference type="GO" id="GO:0032259">
    <property type="term" value="P:methylation"/>
    <property type="evidence" value="ECO:0007669"/>
    <property type="project" value="UniProtKB-KW"/>
</dbReference>
<comment type="caution">
    <text evidence="5">The sequence shown here is derived from an EMBL/GenBank/DDBJ whole genome shotgun (WGS) entry which is preliminary data.</text>
</comment>
<accession>A0ABU9KS93</accession>
<organism evidence="5 6">
    <name type="scientific">Methanococcoides cohabitans</name>
    <dbReference type="NCBI Taxonomy" id="3136559"/>
    <lineage>
        <taxon>Archaea</taxon>
        <taxon>Methanobacteriati</taxon>
        <taxon>Methanobacteriota</taxon>
        <taxon>Stenosarchaea group</taxon>
        <taxon>Methanomicrobia</taxon>
        <taxon>Methanosarcinales</taxon>
        <taxon>Methanosarcinaceae</taxon>
        <taxon>Methanococcoides</taxon>
    </lineage>
</organism>
<dbReference type="GO" id="GO:0008168">
    <property type="term" value="F:methyltransferase activity"/>
    <property type="evidence" value="ECO:0007669"/>
    <property type="project" value="UniProtKB-KW"/>
</dbReference>
<dbReference type="RefSeq" id="WP_342126924.1">
    <property type="nucleotide sequence ID" value="NZ_JBCAUS010000003.1"/>
</dbReference>
<keyword evidence="2 5" id="KW-0489">Methyltransferase</keyword>
<dbReference type="InterPro" id="IPR038601">
    <property type="entry name" value="MttB-like_sf"/>
</dbReference>
<evidence type="ECO:0000256" key="3">
    <source>
        <dbReference type="ARBA" id="ARBA00022679"/>
    </source>
</evidence>
<evidence type="ECO:0000313" key="6">
    <source>
        <dbReference type="Proteomes" id="UP001396646"/>
    </source>
</evidence>
<keyword evidence="6" id="KW-1185">Reference proteome</keyword>
<protein>
    <recommendedName>
        <fullName evidence="4">Trimethylamine methyltransferase</fullName>
        <ecNumber evidence="4">2.1.1.250</ecNumber>
    </recommendedName>
</protein>
<dbReference type="Proteomes" id="UP001396646">
    <property type="component" value="Unassembled WGS sequence"/>
</dbReference>
<keyword evidence="3 4" id="KW-0808">Transferase</keyword>
<evidence type="ECO:0000256" key="1">
    <source>
        <dbReference type="ARBA" id="ARBA00007137"/>
    </source>
</evidence>
<comment type="catalytic activity">
    <reaction evidence="4">
        <text>Co(I)-[trimethylamine-specific corrinoid protein] + trimethylamine + H(+) = methyl-Co(III)-[trimethylamine-specific corrinoid protein] + dimethylamine</text>
        <dbReference type="Rhea" id="RHEA:39287"/>
        <dbReference type="Rhea" id="RHEA-COMP:11124"/>
        <dbReference type="Rhea" id="RHEA-COMP:11126"/>
        <dbReference type="ChEBI" id="CHEBI:15378"/>
        <dbReference type="ChEBI" id="CHEBI:58040"/>
        <dbReference type="ChEBI" id="CHEBI:58389"/>
        <dbReference type="ChEBI" id="CHEBI:85033"/>
        <dbReference type="ChEBI" id="CHEBI:85035"/>
        <dbReference type="EC" id="2.1.1.250"/>
    </reaction>
</comment>
<dbReference type="EMBL" id="JBCAUS010000003">
    <property type="protein sequence ID" value="MEL4305251.1"/>
    <property type="molecule type" value="Genomic_DNA"/>
</dbReference>
<dbReference type="PIRSF" id="PIRSF037567">
    <property type="entry name" value="MTTB_MeTrfase"/>
    <property type="match status" value="1"/>
</dbReference>
<dbReference type="InterPro" id="IPR010426">
    <property type="entry name" value="MTTB_MeTrfase"/>
</dbReference>
<evidence type="ECO:0000313" key="5">
    <source>
        <dbReference type="EMBL" id="MEL4305251.1"/>
    </source>
</evidence>
<dbReference type="Pfam" id="PF06253">
    <property type="entry name" value="MTTB"/>
    <property type="match status" value="1"/>
</dbReference>
<comment type="similarity">
    <text evidence="1 4">Belongs to the trimethylamine methyltransferase family.</text>
</comment>
<evidence type="ECO:0000256" key="2">
    <source>
        <dbReference type="ARBA" id="ARBA00022603"/>
    </source>
</evidence>
<evidence type="ECO:0000256" key="4">
    <source>
        <dbReference type="PIRNR" id="PIRNR037567"/>
    </source>
</evidence>
<dbReference type="Gene3D" id="3.20.20.480">
    <property type="entry name" value="Trimethylamine methyltransferase-like"/>
    <property type="match status" value="1"/>
</dbReference>
<sequence length="480" mass="52303">MLNGLQDKMSGKLEFLSEDDCEKIHYASLEVLSEVGLKIEPGYALDALEEMGCDVNKRTSIVKFPNYLVEECLRACPHSVKLYGLDSKYDIKMEKKRTYVSTGTGYGVIDEKENLARAGNLNDVREATLIAHHLDNIHSISPPLVGVSDSPANIATETILAETLKNTNKTIEFYLTGTSDSKPEVDDLISLCELVAGGAAELKKRPFAMLALNPVSPLIYPEEQISSIFKCVDAGIPVAIMPGAVGGATAPITISGILTQSNAEFLGGVVLANIVKKGAPVVYAHYNSIMNMQTGNYSAGSVEMGLIGSCVGQLGNWYGIPTNGFFPMSDSHIPDQQVGYEKMMQWVLSTLGGMNYLNGAGSVENGTLISLEQLVIDNEVVGMVDRMLKGVQVDDERIGIDTISKVGPGGNYFKQAHTLQWSRDECFIPKISEKESFSNWEGENVITKAKATVDEMLRNVETPVDKDIIKDIEQFQKELL</sequence>
<dbReference type="EC" id="2.1.1.250" evidence="4"/>
<name>A0ABU9KS93_9EURY</name>
<gene>
    <name evidence="5" type="ORF">WOA13_05330</name>
</gene>
<proteinExistence type="inferred from homology"/>
<keyword evidence="4" id="KW-0484">Methanogenesis</keyword>
<reference evidence="5 6" key="1">
    <citation type="submission" date="2024-04" db="EMBL/GenBank/DDBJ databases">
        <title>Methanococcoides sp. LMO-2.</title>
        <authorList>
            <person name="Liang L."/>
        </authorList>
    </citation>
    <scope>NUCLEOTIDE SEQUENCE [LARGE SCALE GENOMIC DNA]</scope>
    <source>
        <strain evidence="5 6">LMO-2</strain>
    </source>
</reference>